<name>A0A3N2C525_9MICO</name>
<feature type="transmembrane region" description="Helical" evidence="1">
    <location>
        <begin position="35"/>
        <end position="54"/>
    </location>
</feature>
<dbReference type="RefSeq" id="WP_085512360.1">
    <property type="nucleotide sequence ID" value="NZ_FXAP01000004.1"/>
</dbReference>
<keyword evidence="1" id="KW-1133">Transmembrane helix</keyword>
<protein>
    <recommendedName>
        <fullName evidence="4">Acyl esterase</fullName>
    </recommendedName>
</protein>
<feature type="transmembrane region" description="Helical" evidence="1">
    <location>
        <begin position="113"/>
        <end position="133"/>
    </location>
</feature>
<proteinExistence type="predicted"/>
<gene>
    <name evidence="2" type="ORF">EDD42_2709</name>
</gene>
<keyword evidence="1" id="KW-0812">Transmembrane</keyword>
<evidence type="ECO:0008006" key="4">
    <source>
        <dbReference type="Google" id="ProtNLM"/>
    </source>
</evidence>
<organism evidence="2 3">
    <name type="scientific">Plantibacter flavus</name>
    <dbReference type="NCBI Taxonomy" id="150123"/>
    <lineage>
        <taxon>Bacteria</taxon>
        <taxon>Bacillati</taxon>
        <taxon>Actinomycetota</taxon>
        <taxon>Actinomycetes</taxon>
        <taxon>Micrococcales</taxon>
        <taxon>Microbacteriaceae</taxon>
        <taxon>Plantibacter</taxon>
    </lineage>
</organism>
<keyword evidence="3" id="KW-1185">Reference proteome</keyword>
<accession>A0A3N2C525</accession>
<dbReference type="Proteomes" id="UP000266915">
    <property type="component" value="Unassembled WGS sequence"/>
</dbReference>
<evidence type="ECO:0000313" key="2">
    <source>
        <dbReference type="EMBL" id="ROR82618.1"/>
    </source>
</evidence>
<evidence type="ECO:0000256" key="1">
    <source>
        <dbReference type="SAM" id="Phobius"/>
    </source>
</evidence>
<comment type="caution">
    <text evidence="2">The sequence shown here is derived from an EMBL/GenBank/DDBJ whole genome shotgun (WGS) entry which is preliminary data.</text>
</comment>
<evidence type="ECO:0000313" key="3">
    <source>
        <dbReference type="Proteomes" id="UP000266915"/>
    </source>
</evidence>
<reference evidence="2 3" key="1">
    <citation type="submission" date="2018-11" db="EMBL/GenBank/DDBJ databases">
        <title>Sequencing the genomes of 1000 actinobacteria strains.</title>
        <authorList>
            <person name="Klenk H.-P."/>
        </authorList>
    </citation>
    <scope>NUCLEOTIDE SEQUENCE [LARGE SCALE GENOMIC DNA]</scope>
    <source>
        <strain evidence="2 3">DSM 14012</strain>
    </source>
</reference>
<keyword evidence="1" id="KW-0472">Membrane</keyword>
<feature type="transmembrane region" description="Helical" evidence="1">
    <location>
        <begin position="12"/>
        <end position="29"/>
    </location>
</feature>
<sequence>MRTATTTTLLRCAAFGAVGAVILFLVSPLTSTAAVLNPVLYAAIAAVTMVMPMLARRWTGVPGATVLTAAVTGLLALPVTALGPALIVALVVPSAAIDLVLARRRHPARVTTWVAAAAGGVAIWALSFAVISPDLVSPVLVIVLLAVRIVSYVIAMELAGLVAGRLRRSGVRSGRRGDARRGSFDA</sequence>
<dbReference type="EMBL" id="RKHL01000001">
    <property type="protein sequence ID" value="ROR82618.1"/>
    <property type="molecule type" value="Genomic_DNA"/>
</dbReference>
<dbReference type="AlphaFoldDB" id="A0A3N2C525"/>
<feature type="transmembrane region" description="Helical" evidence="1">
    <location>
        <begin position="139"/>
        <end position="166"/>
    </location>
</feature>